<protein>
    <submittedName>
        <fullName evidence="1">Uncharacterized protein</fullName>
    </submittedName>
</protein>
<evidence type="ECO:0000313" key="1">
    <source>
        <dbReference type="EMBL" id="KAG0443622.1"/>
    </source>
</evidence>
<dbReference type="Proteomes" id="UP000805193">
    <property type="component" value="Unassembled WGS sequence"/>
</dbReference>
<sequence>MAEDAALARLRRFLYTGLEGNRYQPGRRDFSVESVQSVPSLLADKRGVEVVKEVLCFAKGEPKTLCPDALAYVLALCAASDDAATKAAAYRAFKEVRALTIVEAREVCSSPTQLFAVTRFLESVSQGTGWGRAHRNAVAAWYTRRKPRELAAQVTKVVCRHRWTHQDVIRLAHVRPPAANLGVSLVLRYLTKGFQAAEEYLAEEQAKGVVDPEAAEVLAYLRGVHEVKRTSDEQAAARLVEMHDLALEHVPTHFLKSKEMWVCLVPRLPLRLLLEQLPRLARGGLLRGGCLVRPLLERLQSDNSLADCGCPLGPLETYALGRCLEGCSSALGAGPSTQHSRGGAHAGGKRGHRHHRSQLEDVLASLHVSSFKTVPTTGKRYLVAVDVRSPMAHGRTVGLGALTPAEASGLLLQALARAETNVTALAFSARGLVDMEINNKMTLSDISRRMRETPMGPVNVSLPLRWAREQKRPFDLFLVCTDNQTQAWDVHPAEALKEYREALNLPQAQLVTCAMCSHGFSLAPPDEFGMLDIAGFDTNVLRIIQDFASGLF</sequence>
<organism evidence="1 2">
    <name type="scientific">Ixodes persulcatus</name>
    <name type="common">Taiga tick</name>
    <dbReference type="NCBI Taxonomy" id="34615"/>
    <lineage>
        <taxon>Eukaryota</taxon>
        <taxon>Metazoa</taxon>
        <taxon>Ecdysozoa</taxon>
        <taxon>Arthropoda</taxon>
        <taxon>Chelicerata</taxon>
        <taxon>Arachnida</taxon>
        <taxon>Acari</taxon>
        <taxon>Parasitiformes</taxon>
        <taxon>Ixodida</taxon>
        <taxon>Ixodoidea</taxon>
        <taxon>Ixodidae</taxon>
        <taxon>Ixodinae</taxon>
        <taxon>Ixodes</taxon>
    </lineage>
</organism>
<gene>
    <name evidence="1" type="ORF">HPB47_014709</name>
</gene>
<accession>A0AC60QVF4</accession>
<comment type="caution">
    <text evidence="1">The sequence shown here is derived from an EMBL/GenBank/DDBJ whole genome shotgun (WGS) entry which is preliminary data.</text>
</comment>
<keyword evidence="2" id="KW-1185">Reference proteome</keyword>
<name>A0AC60QVF4_IXOPE</name>
<dbReference type="EMBL" id="JABSTQ010003115">
    <property type="protein sequence ID" value="KAG0443622.1"/>
    <property type="molecule type" value="Genomic_DNA"/>
</dbReference>
<proteinExistence type="predicted"/>
<reference evidence="1 2" key="1">
    <citation type="journal article" date="2020" name="Cell">
        <title>Large-Scale Comparative Analyses of Tick Genomes Elucidate Their Genetic Diversity and Vector Capacities.</title>
        <authorList>
            <consortium name="Tick Genome and Microbiome Consortium (TIGMIC)"/>
            <person name="Jia N."/>
            <person name="Wang J."/>
            <person name="Shi W."/>
            <person name="Du L."/>
            <person name="Sun Y."/>
            <person name="Zhan W."/>
            <person name="Jiang J.F."/>
            <person name="Wang Q."/>
            <person name="Zhang B."/>
            <person name="Ji P."/>
            <person name="Bell-Sakyi L."/>
            <person name="Cui X.M."/>
            <person name="Yuan T.T."/>
            <person name="Jiang B.G."/>
            <person name="Yang W.F."/>
            <person name="Lam T.T."/>
            <person name="Chang Q.C."/>
            <person name="Ding S.J."/>
            <person name="Wang X.J."/>
            <person name="Zhu J.G."/>
            <person name="Ruan X.D."/>
            <person name="Zhao L."/>
            <person name="Wei J.T."/>
            <person name="Ye R.Z."/>
            <person name="Que T.C."/>
            <person name="Du C.H."/>
            <person name="Zhou Y.H."/>
            <person name="Cheng J.X."/>
            <person name="Dai P.F."/>
            <person name="Guo W.B."/>
            <person name="Han X.H."/>
            <person name="Huang E.J."/>
            <person name="Li L.F."/>
            <person name="Wei W."/>
            <person name="Gao Y.C."/>
            <person name="Liu J.Z."/>
            <person name="Shao H.Z."/>
            <person name="Wang X."/>
            <person name="Wang C.C."/>
            <person name="Yang T.C."/>
            <person name="Huo Q.B."/>
            <person name="Li W."/>
            <person name="Chen H.Y."/>
            <person name="Chen S.E."/>
            <person name="Zhou L.G."/>
            <person name="Ni X.B."/>
            <person name="Tian J.H."/>
            <person name="Sheng Y."/>
            <person name="Liu T."/>
            <person name="Pan Y.S."/>
            <person name="Xia L.Y."/>
            <person name="Li J."/>
            <person name="Zhao F."/>
            <person name="Cao W.C."/>
        </authorList>
    </citation>
    <scope>NUCLEOTIDE SEQUENCE [LARGE SCALE GENOMIC DNA]</scope>
    <source>
        <strain evidence="1">Iper-2018</strain>
    </source>
</reference>
<evidence type="ECO:0000313" key="2">
    <source>
        <dbReference type="Proteomes" id="UP000805193"/>
    </source>
</evidence>